<feature type="region of interest" description="Disordered" evidence="1">
    <location>
        <begin position="166"/>
        <end position="197"/>
    </location>
</feature>
<reference evidence="2 3" key="1">
    <citation type="submission" date="2016-06" db="EMBL/GenBank/DDBJ databases">
        <title>Evolution of pathogenesis and genome organization in the Tremellales.</title>
        <authorList>
            <person name="Cuomo C."/>
            <person name="Litvintseva A."/>
            <person name="Heitman J."/>
            <person name="Chen Y."/>
            <person name="Sun S."/>
            <person name="Springer D."/>
            <person name="Dromer F."/>
            <person name="Young S."/>
            <person name="Zeng Q."/>
            <person name="Chapman S."/>
            <person name="Gujja S."/>
            <person name="Saif S."/>
            <person name="Birren B."/>
        </authorList>
    </citation>
    <scope>NUCLEOTIDE SEQUENCE [LARGE SCALE GENOMIC DNA]</scope>
    <source>
        <strain evidence="2 3">ATCC 28783</strain>
    </source>
</reference>
<feature type="region of interest" description="Disordered" evidence="1">
    <location>
        <begin position="53"/>
        <end position="115"/>
    </location>
</feature>
<dbReference type="Proteomes" id="UP000289152">
    <property type="component" value="Unassembled WGS sequence"/>
</dbReference>
<feature type="compositionally biased region" description="Polar residues" evidence="1">
    <location>
        <begin position="171"/>
        <end position="189"/>
    </location>
</feature>
<organism evidence="2 3">
    <name type="scientific">Tremella mesenterica</name>
    <name type="common">Jelly fungus</name>
    <dbReference type="NCBI Taxonomy" id="5217"/>
    <lineage>
        <taxon>Eukaryota</taxon>
        <taxon>Fungi</taxon>
        <taxon>Dikarya</taxon>
        <taxon>Basidiomycota</taxon>
        <taxon>Agaricomycotina</taxon>
        <taxon>Tremellomycetes</taxon>
        <taxon>Tremellales</taxon>
        <taxon>Tremellaceae</taxon>
        <taxon>Tremella</taxon>
    </lineage>
</organism>
<feature type="compositionally biased region" description="Low complexity" evidence="1">
    <location>
        <begin position="62"/>
        <end position="76"/>
    </location>
</feature>
<evidence type="ECO:0000313" key="3">
    <source>
        <dbReference type="Proteomes" id="UP000289152"/>
    </source>
</evidence>
<dbReference type="InParanoid" id="A0A4Q1BJJ8"/>
<evidence type="ECO:0000256" key="1">
    <source>
        <dbReference type="SAM" id="MobiDB-lite"/>
    </source>
</evidence>
<sequence>MSTGCQGNGFFVISFLRLRSPTPSKFGMNLFKNLTLTDSNNTNKPLSPLIQISQIMPKSRLEPSSHSSGRSSGPKRGNPDTDHKRSKDGPRDASPPISFLSRPKSASSTFYDGSSSLAEDLSNLRSRRGLHTYTDPPGRSLDHLLIAAASDGKHQFPDTIDPLQAPPKVSSGHTFNSPTNPASSATDQSPIIPKYGDTETQFNEKPPWISVRGFRLLSESFPEADPSEMYHFPLFGPCLCSLRPDHTGWSYVQLKMEATLNMVEYLAISCAQTANQRGWVMMTRCKEDTCLIWSDGKDFCPDHDISTSSTVVGS</sequence>
<dbReference type="AlphaFoldDB" id="A0A4Q1BJJ8"/>
<feature type="compositionally biased region" description="Basic and acidic residues" evidence="1">
    <location>
        <begin position="77"/>
        <end position="91"/>
    </location>
</feature>
<keyword evidence="3" id="KW-1185">Reference proteome</keyword>
<dbReference type="EMBL" id="SDIL01000060">
    <property type="protein sequence ID" value="RXK37802.1"/>
    <property type="molecule type" value="Genomic_DNA"/>
</dbReference>
<name>A0A4Q1BJJ8_TREME</name>
<feature type="compositionally biased region" description="Polar residues" evidence="1">
    <location>
        <begin position="104"/>
        <end position="115"/>
    </location>
</feature>
<gene>
    <name evidence="2" type="ORF">M231_04958</name>
</gene>
<dbReference type="VEuPathDB" id="FungiDB:TREMEDRAFT_58434"/>
<accession>A0A4Q1BJJ8</accession>
<proteinExistence type="predicted"/>
<protein>
    <submittedName>
        <fullName evidence="2">Uncharacterized protein</fullName>
    </submittedName>
</protein>
<evidence type="ECO:0000313" key="2">
    <source>
        <dbReference type="EMBL" id="RXK37802.1"/>
    </source>
</evidence>
<comment type="caution">
    <text evidence="2">The sequence shown here is derived from an EMBL/GenBank/DDBJ whole genome shotgun (WGS) entry which is preliminary data.</text>
</comment>